<protein>
    <submittedName>
        <fullName evidence="4">GlxA family transcriptional regulator</fullName>
    </submittedName>
</protein>
<organism evidence="4 5">
    <name type="scientific">Zestomonas insulae</name>
    <dbReference type="NCBI Taxonomy" id="2809017"/>
    <lineage>
        <taxon>Bacteria</taxon>
        <taxon>Pseudomonadati</taxon>
        <taxon>Pseudomonadota</taxon>
        <taxon>Gammaproteobacteria</taxon>
        <taxon>Pseudomonadales</taxon>
        <taxon>Pseudomonadaceae</taxon>
        <taxon>Zestomonas</taxon>
    </lineage>
</organism>
<keyword evidence="5" id="KW-1185">Reference proteome</keyword>
<gene>
    <name evidence="4" type="ORF">JQX08_02670</name>
</gene>
<proteinExistence type="predicted"/>
<keyword evidence="2" id="KW-0804">Transcription</keyword>
<dbReference type="Gene3D" id="3.40.50.880">
    <property type="match status" value="1"/>
</dbReference>
<dbReference type="Pfam" id="PF01965">
    <property type="entry name" value="DJ-1_PfpI"/>
    <property type="match status" value="1"/>
</dbReference>
<evidence type="ECO:0000313" key="5">
    <source>
        <dbReference type="Proteomes" id="UP000717995"/>
    </source>
</evidence>
<dbReference type="InterPro" id="IPR002818">
    <property type="entry name" value="DJ-1/PfpI"/>
</dbReference>
<dbReference type="InterPro" id="IPR018060">
    <property type="entry name" value="HTH_AraC"/>
</dbReference>
<evidence type="ECO:0000313" key="4">
    <source>
        <dbReference type="EMBL" id="MBM7059603.1"/>
    </source>
</evidence>
<dbReference type="SMART" id="SM00342">
    <property type="entry name" value="HTH_ARAC"/>
    <property type="match status" value="1"/>
</dbReference>
<dbReference type="PANTHER" id="PTHR43130:SF3">
    <property type="entry name" value="HTH-TYPE TRANSCRIPTIONAL REGULATOR RV1931C"/>
    <property type="match status" value="1"/>
</dbReference>
<dbReference type="PANTHER" id="PTHR43130">
    <property type="entry name" value="ARAC-FAMILY TRANSCRIPTIONAL REGULATOR"/>
    <property type="match status" value="1"/>
</dbReference>
<dbReference type="PROSITE" id="PS01124">
    <property type="entry name" value="HTH_ARAC_FAMILY_2"/>
    <property type="match status" value="1"/>
</dbReference>
<dbReference type="SUPFAM" id="SSF52317">
    <property type="entry name" value="Class I glutamine amidotransferase-like"/>
    <property type="match status" value="1"/>
</dbReference>
<dbReference type="InterPro" id="IPR052158">
    <property type="entry name" value="INH-QAR"/>
</dbReference>
<keyword evidence="1" id="KW-0805">Transcription regulation</keyword>
<reference evidence="4 5" key="1">
    <citation type="submission" date="2021-02" db="EMBL/GenBank/DDBJ databases">
        <authorList>
            <person name="Lee D.-H."/>
        </authorList>
    </citation>
    <scope>NUCLEOTIDE SEQUENCE [LARGE SCALE GENOMIC DNA]</scope>
    <source>
        <strain evidence="4 5">UL073</strain>
    </source>
</reference>
<dbReference type="InterPro" id="IPR029062">
    <property type="entry name" value="Class_I_gatase-like"/>
</dbReference>
<accession>A0ABS2IBR1</accession>
<feature type="domain" description="HTH araC/xylS-type" evidence="3">
    <location>
        <begin position="212"/>
        <end position="310"/>
    </location>
</feature>
<dbReference type="Gene3D" id="1.10.10.60">
    <property type="entry name" value="Homeodomain-like"/>
    <property type="match status" value="1"/>
</dbReference>
<name>A0ABS2IBR1_9GAMM</name>
<dbReference type="InterPro" id="IPR009057">
    <property type="entry name" value="Homeodomain-like_sf"/>
</dbReference>
<dbReference type="SUPFAM" id="SSF46689">
    <property type="entry name" value="Homeodomain-like"/>
    <property type="match status" value="2"/>
</dbReference>
<evidence type="ECO:0000259" key="3">
    <source>
        <dbReference type="PROSITE" id="PS01124"/>
    </source>
</evidence>
<dbReference type="Pfam" id="PF12833">
    <property type="entry name" value="HTH_18"/>
    <property type="match status" value="1"/>
</dbReference>
<comment type="caution">
    <text evidence="4">The sequence shown here is derived from an EMBL/GenBank/DDBJ whole genome shotgun (WGS) entry which is preliminary data.</text>
</comment>
<dbReference type="CDD" id="cd03137">
    <property type="entry name" value="GATase1_AraC_1"/>
    <property type="match status" value="1"/>
</dbReference>
<dbReference type="EMBL" id="JAFEUP010000001">
    <property type="protein sequence ID" value="MBM7059603.1"/>
    <property type="molecule type" value="Genomic_DNA"/>
</dbReference>
<evidence type="ECO:0000256" key="2">
    <source>
        <dbReference type="ARBA" id="ARBA00023163"/>
    </source>
</evidence>
<sequence>MHRHIGFLVYPGFVLLDLSGPLEAFSNVRHYSTGGYRLSVVSMTGGEVRSACGLSVITEVLRAEAFDTLLVVGAPEPPEGAWVMELATAIRRLVGDTRRTASVCTGAFLLAASGLLDGRTATTHWYYAAQLQARYPAVRVDGDRMWSEDQGIWTSAGMSAGIDMSLAMIEQDLGKQVALAVARMLVVYYRRPGGQYQFSSLLDCDPGSDRIRSTLSFAREHLRDKLSVERLAEVANLSVRQFGRAFASSTGMTPARAVERLRVEAARPQIEGGRQTFEEIARLNGFIDAGRMCQSFLRVIGRTPQELRRGAREVDALPLPARLEPAPRAPYRKAGR</sequence>
<dbReference type="RefSeq" id="WP_204914520.1">
    <property type="nucleotide sequence ID" value="NZ_JAFEUP010000001.1"/>
</dbReference>
<evidence type="ECO:0000256" key="1">
    <source>
        <dbReference type="ARBA" id="ARBA00023015"/>
    </source>
</evidence>
<dbReference type="Proteomes" id="UP000717995">
    <property type="component" value="Unassembled WGS sequence"/>
</dbReference>